<evidence type="ECO:0000259" key="1">
    <source>
        <dbReference type="Pfam" id="PF05678"/>
    </source>
</evidence>
<feature type="domain" description="VQ" evidence="1">
    <location>
        <begin position="19"/>
        <end position="45"/>
    </location>
</feature>
<accession>A0AAV1AED9</accession>
<organism evidence="2 3">
    <name type="scientific">Vicia faba</name>
    <name type="common">Broad bean</name>
    <name type="synonym">Faba vulgaris</name>
    <dbReference type="NCBI Taxonomy" id="3906"/>
    <lineage>
        <taxon>Eukaryota</taxon>
        <taxon>Viridiplantae</taxon>
        <taxon>Streptophyta</taxon>
        <taxon>Embryophyta</taxon>
        <taxon>Tracheophyta</taxon>
        <taxon>Spermatophyta</taxon>
        <taxon>Magnoliopsida</taxon>
        <taxon>eudicotyledons</taxon>
        <taxon>Gunneridae</taxon>
        <taxon>Pentapetalae</taxon>
        <taxon>rosids</taxon>
        <taxon>fabids</taxon>
        <taxon>Fabales</taxon>
        <taxon>Fabaceae</taxon>
        <taxon>Papilionoideae</taxon>
        <taxon>50 kb inversion clade</taxon>
        <taxon>NPAAA clade</taxon>
        <taxon>Hologalegina</taxon>
        <taxon>IRL clade</taxon>
        <taxon>Fabeae</taxon>
        <taxon>Vicia</taxon>
    </lineage>
</organism>
<dbReference type="PANTHER" id="PTHR33624">
    <property type="entry name" value="SIGMA FACTOR BINDING PROTEIN 1, CHLOROPLASTIC"/>
    <property type="match status" value="1"/>
</dbReference>
<evidence type="ECO:0000313" key="3">
    <source>
        <dbReference type="Proteomes" id="UP001157006"/>
    </source>
</evidence>
<dbReference type="PANTHER" id="PTHR33624:SF25">
    <property type="entry name" value="VQ MOTIF PROTEIN"/>
    <property type="match status" value="1"/>
</dbReference>
<protein>
    <recommendedName>
        <fullName evidence="1">VQ domain-containing protein</fullName>
    </recommendedName>
</protein>
<reference evidence="2 3" key="1">
    <citation type="submission" date="2023-01" db="EMBL/GenBank/DDBJ databases">
        <authorList>
            <person name="Kreplak J."/>
        </authorList>
    </citation>
    <scope>NUCLEOTIDE SEQUENCE [LARGE SCALE GENOMIC DNA]</scope>
</reference>
<dbReference type="AlphaFoldDB" id="A0AAV1AED9"/>
<dbReference type="Pfam" id="PF05678">
    <property type="entry name" value="VQ"/>
    <property type="match status" value="1"/>
</dbReference>
<dbReference type="InterPro" id="IPR039335">
    <property type="entry name" value="SIB1/2"/>
</dbReference>
<evidence type="ECO:0000313" key="2">
    <source>
        <dbReference type="EMBL" id="CAI8607453.1"/>
    </source>
</evidence>
<dbReference type="InterPro" id="IPR008889">
    <property type="entry name" value="VQ"/>
</dbReference>
<gene>
    <name evidence="2" type="ORF">VFH_IV038840</name>
</gene>
<dbReference type="Proteomes" id="UP001157006">
    <property type="component" value="Chromosome 4"/>
</dbReference>
<keyword evidence="3" id="KW-1185">Reference proteome</keyword>
<sequence>MKNKRISKRDKKEIKVTYISSPVKVKTNPSNFRALVQELTGQDSNVAEISTMPLDDERVVHMDVSSSHLQWREDNNYVIHQDHTFLKTDYSEFLSRQSFGEPLSEHVRYDLLSFDM</sequence>
<dbReference type="EMBL" id="OX451739">
    <property type="protein sequence ID" value="CAI8607453.1"/>
    <property type="molecule type" value="Genomic_DNA"/>
</dbReference>
<name>A0AAV1AED9_VICFA</name>
<proteinExistence type="predicted"/>